<dbReference type="GO" id="GO:0006424">
    <property type="term" value="P:glutamyl-tRNA aminoacylation"/>
    <property type="evidence" value="ECO:0007669"/>
    <property type="project" value="UniProtKB-UniRule"/>
</dbReference>
<protein>
    <recommendedName>
        <fullName evidence="8">Glutamate--tRNA ligase</fullName>
        <ecNumber evidence="8">6.1.1.17</ecNumber>
    </recommendedName>
    <alternativeName>
        <fullName evidence="8">Glutamyl-tRNA synthetase</fullName>
        <shortName evidence="8">GluRS</shortName>
    </alternativeName>
</protein>
<keyword evidence="6 8" id="KW-0648">Protein biosynthesis</keyword>
<keyword evidence="12" id="KW-1185">Reference proteome</keyword>
<evidence type="ECO:0000256" key="1">
    <source>
        <dbReference type="ARBA" id="ARBA00007894"/>
    </source>
</evidence>
<evidence type="ECO:0000256" key="3">
    <source>
        <dbReference type="ARBA" id="ARBA00022598"/>
    </source>
</evidence>
<dbReference type="EC" id="6.1.1.17" evidence="8"/>
<evidence type="ECO:0000313" key="12">
    <source>
        <dbReference type="Proteomes" id="UP000005436"/>
    </source>
</evidence>
<comment type="function">
    <text evidence="8">Catalyzes the attachment of glutamate to tRNA(Glu) in a two-step reaction: glutamate is first activated by ATP to form Glu-AMP and then transferred to the acceptor end of tRNA(Glu).</text>
</comment>
<proteinExistence type="inferred from homology"/>
<name>G8UPN9_TANFA</name>
<feature type="domain" description="Glutamyl/glutaminyl-tRNA synthetase class Ib catalytic" evidence="9">
    <location>
        <begin position="28"/>
        <end position="366"/>
    </location>
</feature>
<accession>G8UPN9</accession>
<dbReference type="NCBIfam" id="TIGR00464">
    <property type="entry name" value="gltX_bact"/>
    <property type="match status" value="1"/>
</dbReference>
<sequence length="529" mass="60481">MTALCGNCLLLHIRNKYSNSSKYMSERKVRVRFAPSPTGPLHIGGVRTALYNYLFAKQHGGEMILRIEDTDTQRFVPGAEEYIIESFQWLGLPFDEGVGYGGKFGPYRQSERKEIYKQYVDRLLNAGRAYIAFDTPEELEAKRKEIPNFQYDASTRMQMRNSLTLSAEEVKSLIDAGHRYVVRTKIEPDEDIHVNDLIRGEVVINSSILDDKVLYKSADHLPTYHLANIVDDHLMEITHVIRGEEWLSSAPLHVLLYRYLGWADTMPCFAHLPLLLKPEGGGKLSKRDGDRLGFPVFPLEWHDPKSGEVSSGYRESGYLPEAVINFLALLGWNPGDDRELMAMDELISLFDLAHCSKSGAKFDYEKGKWFNHQYIRKRSDKDIAAMFRPVLEQHGVVGTDEAYVEKVVGLMKERVSFVPELWEQTYYFFVAPETYDEKTRRKRWKEDSAAQLTELIEVLRPREPFDVEGTEEYVKTWIAGKGYNLGNIMNAARLALVGQGIGPQVFHITEAIGKEETIRRIGRAIEVLG</sequence>
<evidence type="ECO:0000256" key="4">
    <source>
        <dbReference type="ARBA" id="ARBA00022741"/>
    </source>
</evidence>
<dbReference type="InterPro" id="IPR000924">
    <property type="entry name" value="Glu/Gln-tRNA-synth"/>
</dbReference>
<dbReference type="InterPro" id="IPR045462">
    <property type="entry name" value="aa-tRNA-synth_I_cd-bd"/>
</dbReference>
<dbReference type="InterPro" id="IPR033910">
    <property type="entry name" value="GluRS_core"/>
</dbReference>
<dbReference type="STRING" id="203275.BFO_1930"/>
<dbReference type="eggNOG" id="COG0008">
    <property type="taxonomic scope" value="Bacteria"/>
</dbReference>
<dbReference type="GO" id="GO:0000049">
    <property type="term" value="F:tRNA binding"/>
    <property type="evidence" value="ECO:0007669"/>
    <property type="project" value="InterPro"/>
</dbReference>
<dbReference type="PATRIC" id="fig|203275.8.peg.1750"/>
<dbReference type="InterPro" id="IPR001412">
    <property type="entry name" value="aa-tRNA-synth_I_CS"/>
</dbReference>
<dbReference type="Gene3D" id="1.10.10.350">
    <property type="match status" value="1"/>
</dbReference>
<dbReference type="GO" id="GO:0005524">
    <property type="term" value="F:ATP binding"/>
    <property type="evidence" value="ECO:0007669"/>
    <property type="project" value="UniProtKB-UniRule"/>
</dbReference>
<keyword evidence="5 8" id="KW-0067">ATP-binding</keyword>
<dbReference type="GO" id="GO:0004818">
    <property type="term" value="F:glutamate-tRNA ligase activity"/>
    <property type="evidence" value="ECO:0007669"/>
    <property type="project" value="UniProtKB-UniRule"/>
</dbReference>
<dbReference type="EMBL" id="CP003191">
    <property type="protein sequence ID" value="AEW21990.1"/>
    <property type="molecule type" value="Genomic_DNA"/>
</dbReference>
<comment type="subcellular location">
    <subcellularLocation>
        <location evidence="8">Cytoplasm</location>
    </subcellularLocation>
</comment>
<dbReference type="CDD" id="cd00808">
    <property type="entry name" value="GluRS_core"/>
    <property type="match status" value="1"/>
</dbReference>
<dbReference type="HOGENOM" id="CLU_015768_6_3_10"/>
<comment type="subunit">
    <text evidence="8">Monomer.</text>
</comment>
<evidence type="ECO:0000259" key="10">
    <source>
        <dbReference type="Pfam" id="PF19269"/>
    </source>
</evidence>
<comment type="similarity">
    <text evidence="1 8">Belongs to the class-I aminoacyl-tRNA synthetase family. Glutamate--tRNA ligase type 1 subfamily.</text>
</comment>
<dbReference type="KEGG" id="tfo:BFO_1930"/>
<dbReference type="GO" id="GO:0005829">
    <property type="term" value="C:cytosol"/>
    <property type="evidence" value="ECO:0007669"/>
    <property type="project" value="TreeGrafter"/>
</dbReference>
<evidence type="ECO:0000256" key="5">
    <source>
        <dbReference type="ARBA" id="ARBA00022840"/>
    </source>
</evidence>
<evidence type="ECO:0000256" key="7">
    <source>
        <dbReference type="ARBA" id="ARBA00023146"/>
    </source>
</evidence>
<dbReference type="PROSITE" id="PS00178">
    <property type="entry name" value="AA_TRNA_LIGASE_I"/>
    <property type="match status" value="1"/>
</dbReference>
<dbReference type="AlphaFoldDB" id="G8UPN9"/>
<dbReference type="PANTHER" id="PTHR43311:SF2">
    <property type="entry name" value="GLUTAMATE--TRNA LIGASE, MITOCHONDRIAL-RELATED"/>
    <property type="match status" value="1"/>
</dbReference>
<comment type="caution">
    <text evidence="8">Lacks conserved residue(s) required for the propagation of feature annotation.</text>
</comment>
<feature type="short sequence motif" description="'KMSKS' region" evidence="8">
    <location>
        <begin position="283"/>
        <end position="287"/>
    </location>
</feature>
<evidence type="ECO:0000313" key="11">
    <source>
        <dbReference type="EMBL" id="AEW21990.1"/>
    </source>
</evidence>
<feature type="domain" description="Aminoacyl-tRNA synthetase class I anticodon-binding" evidence="10">
    <location>
        <begin position="383"/>
        <end position="525"/>
    </location>
</feature>
<keyword evidence="7 8" id="KW-0030">Aminoacyl-tRNA synthetase</keyword>
<dbReference type="Pfam" id="PF00749">
    <property type="entry name" value="tRNA-synt_1c"/>
    <property type="match status" value="1"/>
</dbReference>
<dbReference type="SUPFAM" id="SSF52374">
    <property type="entry name" value="Nucleotidylyl transferase"/>
    <property type="match status" value="1"/>
</dbReference>
<dbReference type="InterPro" id="IPR004527">
    <property type="entry name" value="Glu-tRNA-ligase_bac/mito"/>
</dbReference>
<evidence type="ECO:0000256" key="8">
    <source>
        <dbReference type="HAMAP-Rule" id="MF_00022"/>
    </source>
</evidence>
<evidence type="ECO:0000256" key="2">
    <source>
        <dbReference type="ARBA" id="ARBA00022490"/>
    </source>
</evidence>
<dbReference type="InterPro" id="IPR049940">
    <property type="entry name" value="GluQ/Sye"/>
</dbReference>
<dbReference type="InterPro" id="IPR008925">
    <property type="entry name" value="aa_tRNA-synth_I_cd-bd_sf"/>
</dbReference>
<dbReference type="InterPro" id="IPR020752">
    <property type="entry name" value="Glu-tRNA-synth_I_codon-bd_sub1"/>
</dbReference>
<keyword evidence="2 8" id="KW-0963">Cytoplasm</keyword>
<dbReference type="InterPro" id="IPR020058">
    <property type="entry name" value="Glu/Gln-tRNA-synth_Ib_cat-dom"/>
</dbReference>
<keyword evidence="3 8" id="KW-0436">Ligase</keyword>
<feature type="binding site" evidence="8">
    <location>
        <position position="286"/>
    </location>
    <ligand>
        <name>ATP</name>
        <dbReference type="ChEBI" id="CHEBI:30616"/>
    </ligand>
</feature>
<dbReference type="PANTHER" id="PTHR43311">
    <property type="entry name" value="GLUTAMATE--TRNA LIGASE"/>
    <property type="match status" value="1"/>
</dbReference>
<dbReference type="Gene3D" id="3.40.50.620">
    <property type="entry name" value="HUPs"/>
    <property type="match status" value="1"/>
</dbReference>
<dbReference type="InterPro" id="IPR014729">
    <property type="entry name" value="Rossmann-like_a/b/a_fold"/>
</dbReference>
<dbReference type="PRINTS" id="PR00987">
    <property type="entry name" value="TRNASYNTHGLU"/>
</dbReference>
<feature type="short sequence motif" description="'HIGH' region" evidence="8">
    <location>
        <begin position="35"/>
        <end position="45"/>
    </location>
</feature>
<keyword evidence="4 8" id="KW-0547">Nucleotide-binding</keyword>
<dbReference type="HAMAP" id="MF_00022">
    <property type="entry name" value="Glu_tRNA_synth_type1"/>
    <property type="match status" value="1"/>
</dbReference>
<dbReference type="GO" id="GO:0008270">
    <property type="term" value="F:zinc ion binding"/>
    <property type="evidence" value="ECO:0007669"/>
    <property type="project" value="InterPro"/>
</dbReference>
<dbReference type="Gene3D" id="1.10.8.70">
    <property type="entry name" value="Glutamate-tRNA synthetase, class I, anticodon-binding domain 1"/>
    <property type="match status" value="1"/>
</dbReference>
<dbReference type="Pfam" id="PF19269">
    <property type="entry name" value="Anticodon_2"/>
    <property type="match status" value="1"/>
</dbReference>
<dbReference type="FunFam" id="3.40.50.620:FF:000127">
    <property type="entry name" value="Glutamate--tRNA ligase"/>
    <property type="match status" value="1"/>
</dbReference>
<evidence type="ECO:0000259" key="9">
    <source>
        <dbReference type="Pfam" id="PF00749"/>
    </source>
</evidence>
<comment type="catalytic activity">
    <reaction evidence="8">
        <text>tRNA(Glu) + L-glutamate + ATP = L-glutamyl-tRNA(Glu) + AMP + diphosphate</text>
        <dbReference type="Rhea" id="RHEA:23540"/>
        <dbReference type="Rhea" id="RHEA-COMP:9663"/>
        <dbReference type="Rhea" id="RHEA-COMP:9680"/>
        <dbReference type="ChEBI" id="CHEBI:29985"/>
        <dbReference type="ChEBI" id="CHEBI:30616"/>
        <dbReference type="ChEBI" id="CHEBI:33019"/>
        <dbReference type="ChEBI" id="CHEBI:78442"/>
        <dbReference type="ChEBI" id="CHEBI:78520"/>
        <dbReference type="ChEBI" id="CHEBI:456215"/>
        <dbReference type="EC" id="6.1.1.17"/>
    </reaction>
</comment>
<gene>
    <name evidence="8 11" type="primary">gltX</name>
    <name evidence="11" type="ordered locus">BFO_1930</name>
</gene>
<organism evidence="11 12">
    <name type="scientific">Tannerella forsythia (strain ATCC 43037 / JCM 10827 / CCUG 21028 A / KCTC 5666 / FDC 338)</name>
    <name type="common">Bacteroides forsythus</name>
    <dbReference type="NCBI Taxonomy" id="203275"/>
    <lineage>
        <taxon>Bacteria</taxon>
        <taxon>Pseudomonadati</taxon>
        <taxon>Bacteroidota</taxon>
        <taxon>Bacteroidia</taxon>
        <taxon>Bacteroidales</taxon>
        <taxon>Tannerellaceae</taxon>
        <taxon>Tannerella</taxon>
    </lineage>
</organism>
<reference evidence="12" key="1">
    <citation type="submission" date="2011-12" db="EMBL/GenBank/DDBJ databases">
        <title>Complete sequence of Tannerella forsythia ATCC 43037.</title>
        <authorList>
            <person name="Dewhirst F."/>
            <person name="Tanner A."/>
            <person name="Izard J."/>
            <person name="Brinkac L."/>
            <person name="Durkin A.S."/>
            <person name="Hostetler J."/>
            <person name="Shetty J."/>
            <person name="Torralba M."/>
            <person name="Gill S."/>
            <person name="Nelson K."/>
        </authorList>
    </citation>
    <scope>NUCLEOTIDE SEQUENCE [LARGE SCALE GENOMIC DNA]</scope>
    <source>
        <strain evidence="12">ATCC 43037 / JCM 10827 / CCUG 33226 / KCTC 5666 / FDC 338</strain>
    </source>
</reference>
<dbReference type="InterPro" id="IPR020751">
    <property type="entry name" value="aa-tRNA-synth_I_codon-bd_sub2"/>
</dbReference>
<evidence type="ECO:0000256" key="6">
    <source>
        <dbReference type="ARBA" id="ARBA00022917"/>
    </source>
</evidence>
<dbReference type="SUPFAM" id="SSF48163">
    <property type="entry name" value="An anticodon-binding domain of class I aminoacyl-tRNA synthetases"/>
    <property type="match status" value="1"/>
</dbReference>
<dbReference type="Proteomes" id="UP000005436">
    <property type="component" value="Chromosome"/>
</dbReference>